<proteinExistence type="inferred from homology"/>
<evidence type="ECO:0000313" key="4">
    <source>
        <dbReference type="EMBL" id="PYH42505.1"/>
    </source>
</evidence>
<dbReference type="EMBL" id="KZ821251">
    <property type="protein sequence ID" value="PYH42505.1"/>
    <property type="molecule type" value="Genomic_DNA"/>
</dbReference>
<evidence type="ECO:0000256" key="1">
    <source>
        <dbReference type="ARBA" id="ARBA00008361"/>
    </source>
</evidence>
<keyword evidence="2" id="KW-0489">Methyltransferase</keyword>
<comment type="similarity">
    <text evidence="1">Belongs to the methyltransferase superfamily.</text>
</comment>
<dbReference type="OrthoDB" id="411785at2759"/>
<gene>
    <name evidence="4" type="ORF">BP01DRAFT_385387</name>
</gene>
<dbReference type="PANTHER" id="PTHR12176:SF84">
    <property type="entry name" value="METHYLTRANSFERASE DOMAIN-CONTAINING PROTEIN"/>
    <property type="match status" value="1"/>
</dbReference>
<dbReference type="GO" id="GO:0032259">
    <property type="term" value="P:methylation"/>
    <property type="evidence" value="ECO:0007669"/>
    <property type="project" value="UniProtKB-KW"/>
</dbReference>
<evidence type="ECO:0000256" key="3">
    <source>
        <dbReference type="ARBA" id="ARBA00022679"/>
    </source>
</evidence>
<dbReference type="SUPFAM" id="SSF53335">
    <property type="entry name" value="S-adenosyl-L-methionine-dependent methyltransferases"/>
    <property type="match status" value="1"/>
</dbReference>
<organism evidence="4 5">
    <name type="scientific">Aspergillus saccharolyticus JOP 1030-1</name>
    <dbReference type="NCBI Taxonomy" id="1450539"/>
    <lineage>
        <taxon>Eukaryota</taxon>
        <taxon>Fungi</taxon>
        <taxon>Dikarya</taxon>
        <taxon>Ascomycota</taxon>
        <taxon>Pezizomycotina</taxon>
        <taxon>Eurotiomycetes</taxon>
        <taxon>Eurotiomycetidae</taxon>
        <taxon>Eurotiales</taxon>
        <taxon>Aspergillaceae</taxon>
        <taxon>Aspergillus</taxon>
        <taxon>Aspergillus subgen. Circumdati</taxon>
    </lineage>
</organism>
<dbReference type="AlphaFoldDB" id="A0A318Z5B6"/>
<reference evidence="4 5" key="1">
    <citation type="submission" date="2016-12" db="EMBL/GenBank/DDBJ databases">
        <title>The genomes of Aspergillus section Nigri reveals drivers in fungal speciation.</title>
        <authorList>
            <consortium name="DOE Joint Genome Institute"/>
            <person name="Vesth T.C."/>
            <person name="Nybo J."/>
            <person name="Theobald S."/>
            <person name="Brandl J."/>
            <person name="Frisvad J.C."/>
            <person name="Nielsen K.F."/>
            <person name="Lyhne E.K."/>
            <person name="Kogle M.E."/>
            <person name="Kuo A."/>
            <person name="Riley R."/>
            <person name="Clum A."/>
            <person name="Nolan M."/>
            <person name="Lipzen A."/>
            <person name="Salamov A."/>
            <person name="Henrissat B."/>
            <person name="Wiebenga A."/>
            <person name="De Vries R.P."/>
            <person name="Grigoriev I.V."/>
            <person name="Mortensen U.H."/>
            <person name="Andersen M.R."/>
            <person name="Baker S.E."/>
        </authorList>
    </citation>
    <scope>NUCLEOTIDE SEQUENCE [LARGE SCALE GENOMIC DNA]</scope>
    <source>
        <strain evidence="4 5">JOP 1030-1</strain>
    </source>
</reference>
<dbReference type="RefSeq" id="XP_025428487.1">
    <property type="nucleotide sequence ID" value="XM_025577591.1"/>
</dbReference>
<name>A0A318Z5B6_9EURO</name>
<dbReference type="FunFam" id="3.40.50.150:FF:000626">
    <property type="entry name" value="Uncharacterized protein"/>
    <property type="match status" value="1"/>
</dbReference>
<dbReference type="Gene3D" id="3.40.50.150">
    <property type="entry name" value="Vaccinia Virus protein VP39"/>
    <property type="match status" value="1"/>
</dbReference>
<dbReference type="GO" id="GO:0008168">
    <property type="term" value="F:methyltransferase activity"/>
    <property type="evidence" value="ECO:0007669"/>
    <property type="project" value="UniProtKB-KW"/>
</dbReference>
<protein>
    <recommendedName>
        <fullName evidence="6">Methyltransferase domain-containing protein</fullName>
    </recommendedName>
</protein>
<sequence length="261" mass="29019">MATAANGRTHTRITGTADYDDPVFWDNKFSSGRDVGEWLNSGEPLIDAVLSHLERRPALDEPAPRALHLGPGISKLGSKLCDEFIKRGWSGSQILNVDFSSEAVRIGRDTEATKEKSQAMHWLQVNLRSWDDVSKTLPYGPFDVMLDKSTSDAIATSEPLTFPPASEASNICPTIQQLVKEQGEITLSPVEVLALHLIPLTRKGAIWATLSYSTARFDNLPYLAQYWSLVSRKPLKAPKGETSSFAHTPDVFHWLYILERI</sequence>
<dbReference type="InterPro" id="IPR029063">
    <property type="entry name" value="SAM-dependent_MTases_sf"/>
</dbReference>
<dbReference type="PANTHER" id="PTHR12176">
    <property type="entry name" value="SAM-DEPENDENT METHYLTRANSFERASE SUPERFAMILY PROTEIN"/>
    <property type="match status" value="1"/>
</dbReference>
<keyword evidence="3" id="KW-0808">Transferase</keyword>
<evidence type="ECO:0000256" key="2">
    <source>
        <dbReference type="ARBA" id="ARBA00022603"/>
    </source>
</evidence>
<dbReference type="InterPro" id="IPR051419">
    <property type="entry name" value="Lys/N-term_MeTrsfase_sf"/>
</dbReference>
<dbReference type="STRING" id="1450539.A0A318Z5B6"/>
<evidence type="ECO:0000313" key="5">
    <source>
        <dbReference type="Proteomes" id="UP000248349"/>
    </source>
</evidence>
<keyword evidence="5" id="KW-1185">Reference proteome</keyword>
<dbReference type="GeneID" id="37078820"/>
<accession>A0A318Z5B6</accession>
<evidence type="ECO:0008006" key="6">
    <source>
        <dbReference type="Google" id="ProtNLM"/>
    </source>
</evidence>
<dbReference type="Proteomes" id="UP000248349">
    <property type="component" value="Unassembled WGS sequence"/>
</dbReference>